<protein>
    <submittedName>
        <fullName evidence="1">Uncharacterized protein</fullName>
    </submittedName>
</protein>
<comment type="caution">
    <text evidence="1">The sequence shown here is derived from an EMBL/GenBank/DDBJ whole genome shotgun (WGS) entry which is preliminary data.</text>
</comment>
<reference evidence="1" key="1">
    <citation type="submission" date="2014-01" db="EMBL/GenBank/DDBJ databases">
        <authorList>
            <person name="Brown-Elliot B."/>
            <person name="Wallace R."/>
            <person name="Lenaerts A."/>
            <person name="Ordway D."/>
            <person name="DeGroote M.A."/>
            <person name="Parker T."/>
            <person name="Sizemore C."/>
            <person name="Tallon L.J."/>
            <person name="Sadzewicz L.K."/>
            <person name="Sengamalay N."/>
            <person name="Fraser C.M."/>
            <person name="Hine E."/>
            <person name="Shefchek K.A."/>
            <person name="Das S.P."/>
            <person name="Tettelin H."/>
        </authorList>
    </citation>
    <scope>NUCLEOTIDE SEQUENCE [LARGE SCALE GENOMIC DNA]</scope>
    <source>
        <strain evidence="1">4042</strain>
    </source>
</reference>
<evidence type="ECO:0000313" key="1">
    <source>
        <dbReference type="EMBL" id="EUA17554.1"/>
    </source>
</evidence>
<sequence length="83" mass="9810">MMEVKGVEQDAARVARSAQVRRYLRRYGKVLVCTYRDFLILSLDANGDMQLGSGSPWHRMRIRFGLWTRKRPRTRWVMSSSTF</sequence>
<dbReference type="AlphaFoldDB" id="X7ZDU0"/>
<dbReference type="PATRIC" id="fig|1299334.3.peg.8110"/>
<gene>
    <name evidence="1" type="ORF">I553_10612</name>
</gene>
<accession>X7ZDU0</accession>
<proteinExistence type="predicted"/>
<organism evidence="1">
    <name type="scientific">Mycobacterium xenopi 4042</name>
    <dbReference type="NCBI Taxonomy" id="1299334"/>
    <lineage>
        <taxon>Bacteria</taxon>
        <taxon>Bacillati</taxon>
        <taxon>Actinomycetota</taxon>
        <taxon>Actinomycetes</taxon>
        <taxon>Mycobacteriales</taxon>
        <taxon>Mycobacteriaceae</taxon>
        <taxon>Mycobacterium</taxon>
    </lineage>
</organism>
<name>X7ZDU0_MYCXE</name>
<dbReference type="EMBL" id="JAOB01000076">
    <property type="protein sequence ID" value="EUA17554.1"/>
    <property type="molecule type" value="Genomic_DNA"/>
</dbReference>